<name>A0AC60QMZ9_IXOPE</name>
<accession>A0AC60QMZ9</accession>
<evidence type="ECO:0000313" key="2">
    <source>
        <dbReference type="Proteomes" id="UP000805193"/>
    </source>
</evidence>
<evidence type="ECO:0000313" key="1">
    <source>
        <dbReference type="EMBL" id="KAG0435333.1"/>
    </source>
</evidence>
<gene>
    <name evidence="1" type="ORF">HPB47_018554</name>
</gene>
<organism evidence="1 2">
    <name type="scientific">Ixodes persulcatus</name>
    <name type="common">Taiga tick</name>
    <dbReference type="NCBI Taxonomy" id="34615"/>
    <lineage>
        <taxon>Eukaryota</taxon>
        <taxon>Metazoa</taxon>
        <taxon>Ecdysozoa</taxon>
        <taxon>Arthropoda</taxon>
        <taxon>Chelicerata</taxon>
        <taxon>Arachnida</taxon>
        <taxon>Acari</taxon>
        <taxon>Parasitiformes</taxon>
        <taxon>Ixodida</taxon>
        <taxon>Ixodoidea</taxon>
        <taxon>Ixodidae</taxon>
        <taxon>Ixodinae</taxon>
        <taxon>Ixodes</taxon>
    </lineage>
</organism>
<keyword evidence="2" id="KW-1185">Reference proteome</keyword>
<sequence>MRDDEILGMVWLLQQQRIQFNQMEEQIQTMEAEADTLEKQLHATNFTIAAVLAREFTKVPRERTMYVRWERWFEETQPRIGEQHFRACFRVSSSTFRYLVDVCRPSTVRQDTSMKSATTVEKRVTISLYRPCSSAKERTIGHLFAVGQSVVNGSYREFCDVIIDQLESRTVSIARSQDIDHHMLEFQTVLRFPNAIGALDGCHLPVSPPKDSAVDYRNYKGW</sequence>
<dbReference type="Proteomes" id="UP000805193">
    <property type="component" value="Unassembled WGS sequence"/>
</dbReference>
<reference evidence="1 2" key="1">
    <citation type="journal article" date="2020" name="Cell">
        <title>Large-Scale Comparative Analyses of Tick Genomes Elucidate Their Genetic Diversity and Vector Capacities.</title>
        <authorList>
            <consortium name="Tick Genome and Microbiome Consortium (TIGMIC)"/>
            <person name="Jia N."/>
            <person name="Wang J."/>
            <person name="Shi W."/>
            <person name="Du L."/>
            <person name="Sun Y."/>
            <person name="Zhan W."/>
            <person name="Jiang J.F."/>
            <person name="Wang Q."/>
            <person name="Zhang B."/>
            <person name="Ji P."/>
            <person name="Bell-Sakyi L."/>
            <person name="Cui X.M."/>
            <person name="Yuan T.T."/>
            <person name="Jiang B.G."/>
            <person name="Yang W.F."/>
            <person name="Lam T.T."/>
            <person name="Chang Q.C."/>
            <person name="Ding S.J."/>
            <person name="Wang X.J."/>
            <person name="Zhu J.G."/>
            <person name="Ruan X.D."/>
            <person name="Zhao L."/>
            <person name="Wei J.T."/>
            <person name="Ye R.Z."/>
            <person name="Que T.C."/>
            <person name="Du C.H."/>
            <person name="Zhou Y.H."/>
            <person name="Cheng J.X."/>
            <person name="Dai P.F."/>
            <person name="Guo W.B."/>
            <person name="Han X.H."/>
            <person name="Huang E.J."/>
            <person name="Li L.F."/>
            <person name="Wei W."/>
            <person name="Gao Y.C."/>
            <person name="Liu J.Z."/>
            <person name="Shao H.Z."/>
            <person name="Wang X."/>
            <person name="Wang C.C."/>
            <person name="Yang T.C."/>
            <person name="Huo Q.B."/>
            <person name="Li W."/>
            <person name="Chen H.Y."/>
            <person name="Chen S.E."/>
            <person name="Zhou L.G."/>
            <person name="Ni X.B."/>
            <person name="Tian J.H."/>
            <person name="Sheng Y."/>
            <person name="Liu T."/>
            <person name="Pan Y.S."/>
            <person name="Xia L.Y."/>
            <person name="Li J."/>
            <person name="Zhao F."/>
            <person name="Cao W.C."/>
        </authorList>
    </citation>
    <scope>NUCLEOTIDE SEQUENCE [LARGE SCALE GENOMIC DNA]</scope>
    <source>
        <strain evidence="1">Iper-2018</strain>
    </source>
</reference>
<dbReference type="EMBL" id="JABSTQ010007709">
    <property type="protein sequence ID" value="KAG0435333.1"/>
    <property type="molecule type" value="Genomic_DNA"/>
</dbReference>
<comment type="caution">
    <text evidence="1">The sequence shown here is derived from an EMBL/GenBank/DDBJ whole genome shotgun (WGS) entry which is preliminary data.</text>
</comment>
<proteinExistence type="predicted"/>
<protein>
    <submittedName>
        <fullName evidence="1">Uncharacterized protein</fullName>
    </submittedName>
</protein>